<dbReference type="PANTHER" id="PTHR19848:SF8">
    <property type="entry name" value="F-BOX AND WD REPEAT DOMAIN CONTAINING 7"/>
    <property type="match status" value="1"/>
</dbReference>
<name>A0A8F9TUE0_9BACT</name>
<dbReference type="InterPro" id="IPR015943">
    <property type="entry name" value="WD40/YVTN_repeat-like_dom_sf"/>
</dbReference>
<dbReference type="InterPro" id="IPR036322">
    <property type="entry name" value="WD40_repeat_dom_sf"/>
</dbReference>
<feature type="repeat" description="WD" evidence="3">
    <location>
        <begin position="197"/>
        <end position="228"/>
    </location>
</feature>
<sequence>MQLTKHWAATLDDYAIDLAWSPDGTQLAAVSASGPVSLFAADDGALRHLLPGHDDGTNCLAWLPAPRTPAGAPANTAPAAASALLATGGQDGAVKFWDAVAGQHTATAALGSAWVEHLAWCAPSAPAASSAGAPLLFAAAGRQLAALRADASVAHTFPLAPKTISALAAHPAGGAVASAYFGGVALWDTDDFLAQKTFTYGNGIVALVWSPDGRWLVSGNQDPSVHLWIPEEDVELQMSGYETKVTQLSFDQASRWLATSGGREACLWDCSGAGPEGREPAMLPHEAPVCAVAFQHNHNLLATAAKDGVVMIWSPERKQPLRATVKMPVAATKLAWSPDDRHLAIGSEKGIVYVLRAEA</sequence>
<dbReference type="RefSeq" id="WP_220161371.1">
    <property type="nucleotide sequence ID" value="NZ_CP080507.1"/>
</dbReference>
<accession>A0A8F9TUE0</accession>
<evidence type="ECO:0000259" key="4">
    <source>
        <dbReference type="Pfam" id="PF12894"/>
    </source>
</evidence>
<keyword evidence="6" id="KW-1185">Reference proteome</keyword>
<dbReference type="AlphaFoldDB" id="A0A8F9TUE0"/>
<feature type="domain" description="Anaphase-promoting complex subunit 4-like WD40" evidence="4">
    <location>
        <begin position="14"/>
        <end position="62"/>
    </location>
</feature>
<dbReference type="SMART" id="SM00320">
    <property type="entry name" value="WD40"/>
    <property type="match status" value="7"/>
</dbReference>
<dbReference type="Pfam" id="PF12894">
    <property type="entry name" value="ANAPC4_WD40"/>
    <property type="match status" value="1"/>
</dbReference>
<gene>
    <name evidence="5" type="ORF">K0B96_13280</name>
</gene>
<dbReference type="PANTHER" id="PTHR19848">
    <property type="entry name" value="WD40 REPEAT PROTEIN"/>
    <property type="match status" value="1"/>
</dbReference>
<dbReference type="Proteomes" id="UP000825051">
    <property type="component" value="Chromosome"/>
</dbReference>
<evidence type="ECO:0000256" key="3">
    <source>
        <dbReference type="PROSITE-ProRule" id="PRU00221"/>
    </source>
</evidence>
<evidence type="ECO:0000313" key="6">
    <source>
        <dbReference type="Proteomes" id="UP000825051"/>
    </source>
</evidence>
<feature type="repeat" description="WD" evidence="3">
    <location>
        <begin position="282"/>
        <end position="323"/>
    </location>
</feature>
<keyword evidence="1 3" id="KW-0853">WD repeat</keyword>
<evidence type="ECO:0000256" key="1">
    <source>
        <dbReference type="ARBA" id="ARBA00022574"/>
    </source>
</evidence>
<dbReference type="EMBL" id="CP080507">
    <property type="protein sequence ID" value="QYM78267.1"/>
    <property type="molecule type" value="Genomic_DNA"/>
</dbReference>
<dbReference type="PROSITE" id="PS50294">
    <property type="entry name" value="WD_REPEATS_REGION"/>
    <property type="match status" value="2"/>
</dbReference>
<evidence type="ECO:0000313" key="5">
    <source>
        <dbReference type="EMBL" id="QYM78267.1"/>
    </source>
</evidence>
<feature type="repeat" description="WD" evidence="3">
    <location>
        <begin position="84"/>
        <end position="107"/>
    </location>
</feature>
<protein>
    <submittedName>
        <fullName evidence="5">WD40 repeat domain-containing protein</fullName>
    </submittedName>
</protein>
<dbReference type="InterPro" id="IPR024977">
    <property type="entry name" value="Apc4-like_WD40_dom"/>
</dbReference>
<reference evidence="5" key="1">
    <citation type="submission" date="2021-08" db="EMBL/GenBank/DDBJ databases">
        <title>Genome of a novel bacterium of the phylum Verrucomicrobia, Oleiharenicola sp. KSB-15.</title>
        <authorList>
            <person name="Chung J.-H."/>
            <person name="Ahn J.-H."/>
            <person name="Yoon Y."/>
            <person name="Kim D.-Y."/>
            <person name="An S.-H."/>
            <person name="Park I."/>
            <person name="Yeon J."/>
        </authorList>
    </citation>
    <scope>NUCLEOTIDE SEQUENCE</scope>
    <source>
        <strain evidence="5">KSB-15</strain>
    </source>
</reference>
<dbReference type="PROSITE" id="PS50082">
    <property type="entry name" value="WD_REPEATS_2"/>
    <property type="match status" value="3"/>
</dbReference>
<evidence type="ECO:0000256" key="2">
    <source>
        <dbReference type="ARBA" id="ARBA00022737"/>
    </source>
</evidence>
<dbReference type="KEGG" id="ole:K0B96_13280"/>
<dbReference type="Pfam" id="PF00400">
    <property type="entry name" value="WD40"/>
    <property type="match status" value="3"/>
</dbReference>
<proteinExistence type="predicted"/>
<dbReference type="Gene3D" id="2.130.10.10">
    <property type="entry name" value="YVTN repeat-like/Quinoprotein amine dehydrogenase"/>
    <property type="match status" value="3"/>
</dbReference>
<keyword evidence="2" id="KW-0677">Repeat</keyword>
<dbReference type="InterPro" id="IPR001680">
    <property type="entry name" value="WD40_rpt"/>
</dbReference>
<organism evidence="5 6">
    <name type="scientific">Horticoccus luteus</name>
    <dbReference type="NCBI Taxonomy" id="2862869"/>
    <lineage>
        <taxon>Bacteria</taxon>
        <taxon>Pseudomonadati</taxon>
        <taxon>Verrucomicrobiota</taxon>
        <taxon>Opitutia</taxon>
        <taxon>Opitutales</taxon>
        <taxon>Opitutaceae</taxon>
        <taxon>Horticoccus</taxon>
    </lineage>
</organism>
<dbReference type="SUPFAM" id="SSF50978">
    <property type="entry name" value="WD40 repeat-like"/>
    <property type="match status" value="1"/>
</dbReference>